<dbReference type="GO" id="GO:0003677">
    <property type="term" value="F:DNA binding"/>
    <property type="evidence" value="ECO:0007669"/>
    <property type="project" value="UniProtKB-KW"/>
</dbReference>
<accession>A0A9X3N573</accession>
<dbReference type="PROSITE" id="PS00894">
    <property type="entry name" value="HTH_DEOR_1"/>
    <property type="match status" value="1"/>
</dbReference>
<dbReference type="InterPro" id="IPR018356">
    <property type="entry name" value="Tscrpt_reg_HTH_DeoR_CS"/>
</dbReference>
<evidence type="ECO:0000313" key="5">
    <source>
        <dbReference type="EMBL" id="MDA0180115.1"/>
    </source>
</evidence>
<keyword evidence="6" id="KW-1185">Reference proteome</keyword>
<dbReference type="InterPro" id="IPR014036">
    <property type="entry name" value="DeoR-like_C"/>
</dbReference>
<keyword evidence="2 5" id="KW-0238">DNA-binding</keyword>
<evidence type="ECO:0000256" key="1">
    <source>
        <dbReference type="ARBA" id="ARBA00023015"/>
    </source>
</evidence>
<organism evidence="5 6">
    <name type="scientific">Solirubrobacter phytolaccae</name>
    <dbReference type="NCBI Taxonomy" id="1404360"/>
    <lineage>
        <taxon>Bacteria</taxon>
        <taxon>Bacillati</taxon>
        <taxon>Actinomycetota</taxon>
        <taxon>Thermoleophilia</taxon>
        <taxon>Solirubrobacterales</taxon>
        <taxon>Solirubrobacteraceae</taxon>
        <taxon>Solirubrobacter</taxon>
    </lineage>
</organism>
<dbReference type="Pfam" id="PF00455">
    <property type="entry name" value="DeoRC"/>
    <property type="match status" value="1"/>
</dbReference>
<sequence length="262" mass="27414">MPVPPAMRRAQILERLQREGGVSLTELARELGVSAVTIHRDVTQLAEQGQVERVYGGVVATSSNGDAPAIPPTGWEQRTAQAGPAKRAIAAYAARQVLPGATIFLDSSSTCLALARELVAGSVSGLTLVTNSPAIAYELVDDRIVVVAVPGELDQHMRMFAGRWTTDFMAGLNFDVAFVSAAGLTLDAGLTTSRRPLADVINTARANAERTVALIDSTKFGRASLLTIAGAQDFDTVITDAELDAGVAAEFRAAGVLLEVAG</sequence>
<dbReference type="Proteomes" id="UP001147653">
    <property type="component" value="Unassembled WGS sequence"/>
</dbReference>
<comment type="caution">
    <text evidence="5">The sequence shown here is derived from an EMBL/GenBank/DDBJ whole genome shotgun (WGS) entry which is preliminary data.</text>
</comment>
<dbReference type="Gene3D" id="1.10.10.10">
    <property type="entry name" value="Winged helix-like DNA-binding domain superfamily/Winged helix DNA-binding domain"/>
    <property type="match status" value="1"/>
</dbReference>
<dbReference type="EMBL" id="JAPDDP010000009">
    <property type="protein sequence ID" value="MDA0180115.1"/>
    <property type="molecule type" value="Genomic_DNA"/>
</dbReference>
<dbReference type="SUPFAM" id="SSF100950">
    <property type="entry name" value="NagB/RpiA/CoA transferase-like"/>
    <property type="match status" value="1"/>
</dbReference>
<dbReference type="InterPro" id="IPR037171">
    <property type="entry name" value="NagB/RpiA_transferase-like"/>
</dbReference>
<dbReference type="SMART" id="SM01134">
    <property type="entry name" value="DeoRC"/>
    <property type="match status" value="1"/>
</dbReference>
<dbReference type="InterPro" id="IPR036390">
    <property type="entry name" value="WH_DNA-bd_sf"/>
</dbReference>
<evidence type="ECO:0000313" key="6">
    <source>
        <dbReference type="Proteomes" id="UP001147653"/>
    </source>
</evidence>
<dbReference type="InterPro" id="IPR050313">
    <property type="entry name" value="Carb_Metab_HTH_regulators"/>
</dbReference>
<evidence type="ECO:0000259" key="4">
    <source>
        <dbReference type="PROSITE" id="PS51000"/>
    </source>
</evidence>
<dbReference type="Gene3D" id="3.40.50.1360">
    <property type="match status" value="1"/>
</dbReference>
<reference evidence="5" key="1">
    <citation type="submission" date="2022-10" db="EMBL/GenBank/DDBJ databases">
        <title>The WGS of Solirubrobacter phytolaccae KCTC 29190.</title>
        <authorList>
            <person name="Jiang Z."/>
        </authorList>
    </citation>
    <scope>NUCLEOTIDE SEQUENCE</scope>
    <source>
        <strain evidence="5">KCTC 29190</strain>
    </source>
</reference>
<dbReference type="PRINTS" id="PR00037">
    <property type="entry name" value="HTHLACR"/>
</dbReference>
<gene>
    <name evidence="5" type="ORF">OJ997_07390</name>
</gene>
<dbReference type="PANTHER" id="PTHR30363">
    <property type="entry name" value="HTH-TYPE TRANSCRIPTIONAL REGULATOR SRLR-RELATED"/>
    <property type="match status" value="1"/>
</dbReference>
<evidence type="ECO:0000256" key="2">
    <source>
        <dbReference type="ARBA" id="ARBA00023125"/>
    </source>
</evidence>
<feature type="domain" description="HTH deoR-type" evidence="4">
    <location>
        <begin position="5"/>
        <end position="60"/>
    </location>
</feature>
<dbReference type="InterPro" id="IPR011991">
    <property type="entry name" value="ArsR-like_HTH"/>
</dbReference>
<dbReference type="Pfam" id="PF08220">
    <property type="entry name" value="HTH_DeoR"/>
    <property type="match status" value="1"/>
</dbReference>
<dbReference type="GO" id="GO:0003700">
    <property type="term" value="F:DNA-binding transcription factor activity"/>
    <property type="evidence" value="ECO:0007669"/>
    <property type="project" value="InterPro"/>
</dbReference>
<dbReference type="SMART" id="SM00420">
    <property type="entry name" value="HTH_DEOR"/>
    <property type="match status" value="1"/>
</dbReference>
<dbReference type="InterPro" id="IPR001034">
    <property type="entry name" value="DeoR_HTH"/>
</dbReference>
<dbReference type="AlphaFoldDB" id="A0A9X3N573"/>
<dbReference type="CDD" id="cd00090">
    <property type="entry name" value="HTH_ARSR"/>
    <property type="match status" value="1"/>
</dbReference>
<proteinExistence type="predicted"/>
<dbReference type="SUPFAM" id="SSF46785">
    <property type="entry name" value="Winged helix' DNA-binding domain"/>
    <property type="match status" value="1"/>
</dbReference>
<dbReference type="InterPro" id="IPR036388">
    <property type="entry name" value="WH-like_DNA-bd_sf"/>
</dbReference>
<keyword evidence="1" id="KW-0805">Transcription regulation</keyword>
<dbReference type="PROSITE" id="PS51000">
    <property type="entry name" value="HTH_DEOR_2"/>
    <property type="match status" value="1"/>
</dbReference>
<dbReference type="PANTHER" id="PTHR30363:SF44">
    <property type="entry name" value="AGA OPERON TRANSCRIPTIONAL REPRESSOR-RELATED"/>
    <property type="match status" value="1"/>
</dbReference>
<evidence type="ECO:0000256" key="3">
    <source>
        <dbReference type="ARBA" id="ARBA00023163"/>
    </source>
</evidence>
<dbReference type="RefSeq" id="WP_270024425.1">
    <property type="nucleotide sequence ID" value="NZ_JAPDDP010000009.1"/>
</dbReference>
<protein>
    <submittedName>
        <fullName evidence="5">DeoR/GlpR family DNA-binding transcription regulator</fullName>
    </submittedName>
</protein>
<name>A0A9X3N573_9ACTN</name>
<keyword evidence="3" id="KW-0804">Transcription</keyword>